<feature type="domain" description="AB hydrolase-1" evidence="1">
    <location>
        <begin position="34"/>
        <end position="273"/>
    </location>
</feature>
<gene>
    <name evidence="2" type="ORF">GH723_02440</name>
</gene>
<dbReference type="Gene3D" id="3.40.50.1820">
    <property type="entry name" value="alpha/beta hydrolase"/>
    <property type="match status" value="1"/>
</dbReference>
<dbReference type="RefSeq" id="WP_153758158.1">
    <property type="nucleotide sequence ID" value="NZ_CP045851.1"/>
</dbReference>
<dbReference type="SUPFAM" id="SSF53474">
    <property type="entry name" value="alpha/beta-Hydrolases"/>
    <property type="match status" value="1"/>
</dbReference>
<protein>
    <submittedName>
        <fullName evidence="2">Alpha/beta fold hydrolase</fullName>
    </submittedName>
</protein>
<name>A0A5Q2RGU4_9ACTN</name>
<dbReference type="PANTHER" id="PTHR43798:SF5">
    <property type="entry name" value="MONOACYLGLYCEROL LIPASE ABHD6"/>
    <property type="match status" value="1"/>
</dbReference>
<sequence>MLTDHDGGPDRIDVGVAPGIRLRVLDWGGPGPAVVLLHPNGFCAGLYQPIADRLRQFARPIAIDLPGHGASTAPTGADSYAFEQLAADVVAVLDALGLHGVIGVGGSLGGAVAVLVDRLDPGRWSRLLLAEPVAFPISGESAPAEAENLMVAGARRRRDRFPDRAAVIRAYRDRPPLSQLAPEALEAYVRWGTVEDGDGVRLACAPEVEAKVFEVSAGPAGAAAAWEHLPQLCAPTTILAGADTFLPDVFGEQATRAGAELVTVSGGHFVLHESTVRGVELIERYALG</sequence>
<dbReference type="GO" id="GO:0047372">
    <property type="term" value="F:monoacylglycerol lipase activity"/>
    <property type="evidence" value="ECO:0007669"/>
    <property type="project" value="TreeGrafter"/>
</dbReference>
<dbReference type="Pfam" id="PF12697">
    <property type="entry name" value="Abhydrolase_6"/>
    <property type="match status" value="1"/>
</dbReference>
<dbReference type="InterPro" id="IPR029058">
    <property type="entry name" value="AB_hydrolase_fold"/>
</dbReference>
<proteinExistence type="predicted"/>
<dbReference type="KEGG" id="atq:GH723_02440"/>
<dbReference type="InterPro" id="IPR000073">
    <property type="entry name" value="AB_hydrolase_1"/>
</dbReference>
<dbReference type="InterPro" id="IPR050266">
    <property type="entry name" value="AB_hydrolase_sf"/>
</dbReference>
<dbReference type="GO" id="GO:0046464">
    <property type="term" value="P:acylglycerol catabolic process"/>
    <property type="evidence" value="ECO:0007669"/>
    <property type="project" value="TreeGrafter"/>
</dbReference>
<accession>A0A5Q2RGU4</accession>
<keyword evidence="2" id="KW-0378">Hydrolase</keyword>
<evidence type="ECO:0000259" key="1">
    <source>
        <dbReference type="Pfam" id="PF12697"/>
    </source>
</evidence>
<dbReference type="GO" id="GO:0016020">
    <property type="term" value="C:membrane"/>
    <property type="evidence" value="ECO:0007669"/>
    <property type="project" value="TreeGrafter"/>
</dbReference>
<dbReference type="Proteomes" id="UP000334019">
    <property type="component" value="Chromosome"/>
</dbReference>
<keyword evidence="3" id="KW-1185">Reference proteome</keyword>
<organism evidence="2 3">
    <name type="scientific">Actinomarinicola tropica</name>
    <dbReference type="NCBI Taxonomy" id="2789776"/>
    <lineage>
        <taxon>Bacteria</taxon>
        <taxon>Bacillati</taxon>
        <taxon>Actinomycetota</taxon>
        <taxon>Acidimicrobiia</taxon>
        <taxon>Acidimicrobiales</taxon>
        <taxon>Iamiaceae</taxon>
        <taxon>Actinomarinicola</taxon>
    </lineage>
</organism>
<dbReference type="EMBL" id="CP045851">
    <property type="protein sequence ID" value="QGG94052.1"/>
    <property type="molecule type" value="Genomic_DNA"/>
</dbReference>
<dbReference type="AlphaFoldDB" id="A0A5Q2RGU4"/>
<reference evidence="2 3" key="1">
    <citation type="submission" date="2019-11" db="EMBL/GenBank/DDBJ databases">
        <authorList>
            <person name="He Y."/>
        </authorList>
    </citation>
    <scope>NUCLEOTIDE SEQUENCE [LARGE SCALE GENOMIC DNA]</scope>
    <source>
        <strain evidence="2 3">SCSIO 58843</strain>
    </source>
</reference>
<dbReference type="PANTHER" id="PTHR43798">
    <property type="entry name" value="MONOACYLGLYCEROL LIPASE"/>
    <property type="match status" value="1"/>
</dbReference>
<evidence type="ECO:0000313" key="3">
    <source>
        <dbReference type="Proteomes" id="UP000334019"/>
    </source>
</evidence>
<evidence type="ECO:0000313" key="2">
    <source>
        <dbReference type="EMBL" id="QGG94052.1"/>
    </source>
</evidence>